<feature type="transmembrane region" description="Helical" evidence="1">
    <location>
        <begin position="117"/>
        <end position="139"/>
    </location>
</feature>
<protein>
    <recommendedName>
        <fullName evidence="2">Putative sensor domain-containing protein</fullName>
    </recommendedName>
</protein>
<feature type="transmembrane region" description="Helical" evidence="1">
    <location>
        <begin position="145"/>
        <end position="166"/>
    </location>
</feature>
<evidence type="ECO:0000313" key="3">
    <source>
        <dbReference type="EMBL" id="GCF10062.1"/>
    </source>
</evidence>
<feature type="transmembrane region" description="Helical" evidence="1">
    <location>
        <begin position="193"/>
        <end position="217"/>
    </location>
</feature>
<comment type="caution">
    <text evidence="3">The sequence shown here is derived from an EMBL/GenBank/DDBJ whole genome shotgun (WGS) entry which is preliminary data.</text>
</comment>
<feature type="transmembrane region" description="Helical" evidence="1">
    <location>
        <begin position="52"/>
        <end position="72"/>
    </location>
</feature>
<name>A0A5A5TF67_9CHLR</name>
<keyword evidence="4" id="KW-1185">Reference proteome</keyword>
<dbReference type="Pfam" id="PF13796">
    <property type="entry name" value="Sensor"/>
    <property type="match status" value="1"/>
</dbReference>
<dbReference type="Proteomes" id="UP000322530">
    <property type="component" value="Unassembled WGS sequence"/>
</dbReference>
<dbReference type="AlphaFoldDB" id="A0A5A5TF67"/>
<feature type="domain" description="Putative sensor" evidence="2">
    <location>
        <begin position="26"/>
        <end position="226"/>
    </location>
</feature>
<dbReference type="RefSeq" id="WP_172632224.1">
    <property type="nucleotide sequence ID" value="NZ_BIXY01000059.1"/>
</dbReference>
<dbReference type="EMBL" id="BIXY01000059">
    <property type="protein sequence ID" value="GCF10062.1"/>
    <property type="molecule type" value="Genomic_DNA"/>
</dbReference>
<evidence type="ECO:0000313" key="4">
    <source>
        <dbReference type="Proteomes" id="UP000322530"/>
    </source>
</evidence>
<evidence type="ECO:0000256" key="1">
    <source>
        <dbReference type="SAM" id="Phobius"/>
    </source>
</evidence>
<accession>A0A5A5TF67</accession>
<reference evidence="3 4" key="1">
    <citation type="submission" date="2019-01" db="EMBL/GenBank/DDBJ databases">
        <title>Draft genome sequence of Dictyobacter sp. Uno17.</title>
        <authorList>
            <person name="Wang C.M."/>
            <person name="Zheng Y."/>
            <person name="Sakai Y."/>
            <person name="Abe K."/>
            <person name="Yokota A."/>
            <person name="Yabe S."/>
        </authorList>
    </citation>
    <scope>NUCLEOTIDE SEQUENCE [LARGE SCALE GENOMIC DNA]</scope>
    <source>
        <strain evidence="3 4">Uno17</strain>
    </source>
</reference>
<keyword evidence="1" id="KW-0812">Transmembrane</keyword>
<keyword evidence="1" id="KW-1133">Transmembrane helix</keyword>
<proteinExistence type="predicted"/>
<keyword evidence="1" id="KW-0472">Membrane</keyword>
<gene>
    <name evidence="3" type="ORF">KDI_36260</name>
</gene>
<feature type="transmembrane region" description="Helical" evidence="1">
    <location>
        <begin position="25"/>
        <end position="46"/>
    </location>
</feature>
<evidence type="ECO:0000259" key="2">
    <source>
        <dbReference type="Pfam" id="PF13796"/>
    </source>
</evidence>
<organism evidence="3 4">
    <name type="scientific">Dictyobacter arantiisoli</name>
    <dbReference type="NCBI Taxonomy" id="2014874"/>
    <lineage>
        <taxon>Bacteria</taxon>
        <taxon>Bacillati</taxon>
        <taxon>Chloroflexota</taxon>
        <taxon>Ktedonobacteria</taxon>
        <taxon>Ktedonobacterales</taxon>
        <taxon>Dictyobacteraceae</taxon>
        <taxon>Dictyobacter</taxon>
    </lineage>
</organism>
<sequence length="256" mass="28637">MMKSMQATPAILFDAKQKRFASKTLYLLLSFPLSLISFILIVTFFSISVSTIIIWIGLPLLLLTLGMVRIIASIERDMAIGLLGVNIPVREPRDHSQLRLGTLFRVMLQDSATWKSLLYIFIKFPLSIFSFCITLTLSLTTLALLLLPLTYIILTLVFQANGIHIANQIPAMWQMVTLQITGEFTIQDLLKSILYGVSLGLLFWFVSRVVINGLAWISGEIARVLLGTPMRALPKTEHYNVAMPALLPTIQPGMLD</sequence>
<dbReference type="InterPro" id="IPR025828">
    <property type="entry name" value="Put_sensor_dom"/>
</dbReference>